<name>A0A9P5Y9G1_9AGAR</name>
<evidence type="ECO:0000313" key="2">
    <source>
        <dbReference type="EMBL" id="KAF9465828.1"/>
    </source>
</evidence>
<dbReference type="EMBL" id="MU150245">
    <property type="protein sequence ID" value="KAF9465828.1"/>
    <property type="molecule type" value="Genomic_DNA"/>
</dbReference>
<accession>A0A9P5Y9G1</accession>
<proteinExistence type="predicted"/>
<reference evidence="2" key="1">
    <citation type="submission" date="2020-11" db="EMBL/GenBank/DDBJ databases">
        <authorList>
            <consortium name="DOE Joint Genome Institute"/>
            <person name="Ahrendt S."/>
            <person name="Riley R."/>
            <person name="Andreopoulos W."/>
            <person name="Labutti K."/>
            <person name="Pangilinan J."/>
            <person name="Ruiz-Duenas F.J."/>
            <person name="Barrasa J.M."/>
            <person name="Sanchez-Garcia M."/>
            <person name="Camarero S."/>
            <person name="Miyauchi S."/>
            <person name="Serrano A."/>
            <person name="Linde D."/>
            <person name="Babiker R."/>
            <person name="Drula E."/>
            <person name="Ayuso-Fernandez I."/>
            <person name="Pacheco R."/>
            <person name="Padilla G."/>
            <person name="Ferreira P."/>
            <person name="Barriuso J."/>
            <person name="Kellner H."/>
            <person name="Castanera R."/>
            <person name="Alfaro M."/>
            <person name="Ramirez L."/>
            <person name="Pisabarro A.G."/>
            <person name="Kuo A."/>
            <person name="Tritt A."/>
            <person name="Lipzen A."/>
            <person name="He G."/>
            <person name="Yan M."/>
            <person name="Ng V."/>
            <person name="Cullen D."/>
            <person name="Martin F."/>
            <person name="Rosso M.-N."/>
            <person name="Henrissat B."/>
            <person name="Hibbett D."/>
            <person name="Martinez A.T."/>
            <person name="Grigoriev I.V."/>
        </authorList>
    </citation>
    <scope>NUCLEOTIDE SEQUENCE</scope>
    <source>
        <strain evidence="2">CBS 247.69</strain>
    </source>
</reference>
<sequence>MMFNFFTSSLLFVGLLSAKLGSVDGLCLLSQPRSSDTQYSRLTLRDVYSPRITNPTKSTTWVVGKSVIVTWDLHNMPKKFTNSEGTLLLGMIKKGSDGEHLDLDHPLATNFDLREGEIRLTVPHVMTGNDYIVVLMGDSGNRSPAFRIENISTDI</sequence>
<feature type="signal peptide" evidence="1">
    <location>
        <begin position="1"/>
        <end position="25"/>
    </location>
</feature>
<dbReference type="OrthoDB" id="2339190at2759"/>
<gene>
    <name evidence="2" type="ORF">BDZ94DRAFT_1253283</name>
</gene>
<organism evidence="2 3">
    <name type="scientific">Collybia nuda</name>
    <dbReference type="NCBI Taxonomy" id="64659"/>
    <lineage>
        <taxon>Eukaryota</taxon>
        <taxon>Fungi</taxon>
        <taxon>Dikarya</taxon>
        <taxon>Basidiomycota</taxon>
        <taxon>Agaricomycotina</taxon>
        <taxon>Agaricomycetes</taxon>
        <taxon>Agaricomycetidae</taxon>
        <taxon>Agaricales</taxon>
        <taxon>Tricholomatineae</taxon>
        <taxon>Clitocybaceae</taxon>
        <taxon>Collybia</taxon>
    </lineage>
</organism>
<evidence type="ECO:0000256" key="1">
    <source>
        <dbReference type="SAM" id="SignalP"/>
    </source>
</evidence>
<protein>
    <submittedName>
        <fullName evidence="2">Uncharacterized protein</fullName>
    </submittedName>
</protein>
<keyword evidence="1" id="KW-0732">Signal</keyword>
<keyword evidence="3" id="KW-1185">Reference proteome</keyword>
<dbReference type="Proteomes" id="UP000807353">
    <property type="component" value="Unassembled WGS sequence"/>
</dbReference>
<evidence type="ECO:0000313" key="3">
    <source>
        <dbReference type="Proteomes" id="UP000807353"/>
    </source>
</evidence>
<dbReference type="AlphaFoldDB" id="A0A9P5Y9G1"/>
<feature type="chain" id="PRO_5040345685" evidence="1">
    <location>
        <begin position="26"/>
        <end position="155"/>
    </location>
</feature>
<comment type="caution">
    <text evidence="2">The sequence shown here is derived from an EMBL/GenBank/DDBJ whole genome shotgun (WGS) entry which is preliminary data.</text>
</comment>